<evidence type="ECO:0000313" key="2">
    <source>
        <dbReference type="Proteomes" id="UP000657592"/>
    </source>
</evidence>
<dbReference type="EMBL" id="BMJY01000001">
    <property type="protein sequence ID" value="GGH34029.1"/>
    <property type="molecule type" value="Genomic_DNA"/>
</dbReference>
<evidence type="ECO:0000313" key="1">
    <source>
        <dbReference type="EMBL" id="GGH34029.1"/>
    </source>
</evidence>
<comment type="caution">
    <text evidence="1">The sequence shown here is derived from an EMBL/GenBank/DDBJ whole genome shotgun (WGS) entry which is preliminary data.</text>
</comment>
<reference evidence="1" key="1">
    <citation type="journal article" date="2014" name="Int. J. Syst. Evol. Microbiol.">
        <title>Complete genome sequence of Corynebacterium casei LMG S-19264T (=DSM 44701T), isolated from a smear-ripened cheese.</title>
        <authorList>
            <consortium name="US DOE Joint Genome Institute (JGI-PGF)"/>
            <person name="Walter F."/>
            <person name="Albersmeier A."/>
            <person name="Kalinowski J."/>
            <person name="Ruckert C."/>
        </authorList>
    </citation>
    <scope>NUCLEOTIDE SEQUENCE</scope>
    <source>
        <strain evidence="1">CGMCC 1.15794</strain>
    </source>
</reference>
<accession>A0A917IC49</accession>
<dbReference type="RefSeq" id="WP_188754326.1">
    <property type="nucleotide sequence ID" value="NZ_BMJY01000001.1"/>
</dbReference>
<organism evidence="1 2">
    <name type="scientific">Microbacterium album</name>
    <dbReference type="NCBI Taxonomy" id="2053191"/>
    <lineage>
        <taxon>Bacteria</taxon>
        <taxon>Bacillati</taxon>
        <taxon>Actinomycetota</taxon>
        <taxon>Actinomycetes</taxon>
        <taxon>Micrococcales</taxon>
        <taxon>Microbacteriaceae</taxon>
        <taxon>Microbacterium</taxon>
    </lineage>
</organism>
<name>A0A917IC49_9MICO</name>
<protein>
    <submittedName>
        <fullName evidence="1">Uncharacterized protein</fullName>
    </submittedName>
</protein>
<reference evidence="1" key="2">
    <citation type="submission" date="2020-09" db="EMBL/GenBank/DDBJ databases">
        <authorList>
            <person name="Sun Q."/>
            <person name="Zhou Y."/>
        </authorList>
    </citation>
    <scope>NUCLEOTIDE SEQUENCE</scope>
    <source>
        <strain evidence="1">CGMCC 1.15794</strain>
    </source>
</reference>
<proteinExistence type="predicted"/>
<dbReference type="Proteomes" id="UP000657592">
    <property type="component" value="Unassembled WGS sequence"/>
</dbReference>
<dbReference type="AlphaFoldDB" id="A0A917IC49"/>
<sequence length="75" mass="7927">MATGSKGRRMVDAIDDVAAELRLANRIAVLKLGASALDHDPGSRATTDVARERVARMNRLRAEIRAGLGLDGEGA</sequence>
<gene>
    <name evidence="1" type="ORF">GCM10010921_01420</name>
</gene>
<keyword evidence="2" id="KW-1185">Reference proteome</keyword>